<reference evidence="2 3" key="1">
    <citation type="submission" date="2018-11" db="EMBL/GenBank/DDBJ databases">
        <authorList>
            <consortium name="Pathogen Informatics"/>
        </authorList>
    </citation>
    <scope>NUCLEOTIDE SEQUENCE [LARGE SCALE GENOMIC DNA]</scope>
    <source>
        <strain>Denwood</strain>
        <strain evidence="3">Zambia</strain>
    </source>
</reference>
<accession>A0A183P9B8</accession>
<evidence type="ECO:0000313" key="2">
    <source>
        <dbReference type="EMBL" id="VDP56556.1"/>
    </source>
</evidence>
<organism evidence="2 3">
    <name type="scientific">Schistosoma mattheei</name>
    <dbReference type="NCBI Taxonomy" id="31246"/>
    <lineage>
        <taxon>Eukaryota</taxon>
        <taxon>Metazoa</taxon>
        <taxon>Spiralia</taxon>
        <taxon>Lophotrochozoa</taxon>
        <taxon>Platyhelminthes</taxon>
        <taxon>Trematoda</taxon>
        <taxon>Digenea</taxon>
        <taxon>Strigeidida</taxon>
        <taxon>Schistosomatoidea</taxon>
        <taxon>Schistosomatidae</taxon>
        <taxon>Schistosoma</taxon>
    </lineage>
</organism>
<feature type="region of interest" description="Disordered" evidence="1">
    <location>
        <begin position="75"/>
        <end position="116"/>
    </location>
</feature>
<evidence type="ECO:0000256" key="1">
    <source>
        <dbReference type="SAM" id="MobiDB-lite"/>
    </source>
</evidence>
<evidence type="ECO:0000313" key="3">
    <source>
        <dbReference type="Proteomes" id="UP000269396"/>
    </source>
</evidence>
<feature type="compositionally biased region" description="Basic and acidic residues" evidence="1">
    <location>
        <begin position="75"/>
        <end position="88"/>
    </location>
</feature>
<gene>
    <name evidence="2" type="ORF">SMTD_LOCUS10954</name>
</gene>
<dbReference type="AlphaFoldDB" id="A0A183P9B8"/>
<dbReference type="Proteomes" id="UP000269396">
    <property type="component" value="Unassembled WGS sequence"/>
</dbReference>
<proteinExistence type="predicted"/>
<name>A0A183P9B8_9TREM</name>
<dbReference type="PANTHER" id="PTHR38681">
    <property type="entry name" value="RETROVIRUS-RELATED POL POLYPROTEIN FROM TRANSPOSON 412-LIKE PROTEIN-RELATED"/>
    <property type="match status" value="1"/>
</dbReference>
<protein>
    <submittedName>
        <fullName evidence="2">Uncharacterized protein</fullName>
    </submittedName>
</protein>
<sequence>MRLLPPVSTRIQHRQVALPRELSTCSHVFVRVDFVHKPLQQPYEGPFHVISRHERTLKVGRHGRVEIVGIDRLKPAHDDDSALPDKLRRNAGPIKPARGIPTCSSDPTTRLRPSPV</sequence>
<dbReference type="EMBL" id="UZAL01031020">
    <property type="protein sequence ID" value="VDP56556.1"/>
    <property type="molecule type" value="Genomic_DNA"/>
</dbReference>
<dbReference type="PANTHER" id="PTHR38681:SF1">
    <property type="entry name" value="RETROVIRUS-RELATED POL POLYPROTEIN FROM TRANSPOSON 412-LIKE PROTEIN"/>
    <property type="match status" value="1"/>
</dbReference>
<keyword evidence="3" id="KW-1185">Reference proteome</keyword>
<dbReference type="STRING" id="31246.A0A183P9B8"/>